<keyword evidence="3" id="KW-1185">Reference proteome</keyword>
<reference evidence="2 3" key="1">
    <citation type="journal article" date="2019" name="Commun. Biol.">
        <title>The bagworm genome reveals a unique fibroin gene that provides high tensile strength.</title>
        <authorList>
            <person name="Kono N."/>
            <person name="Nakamura H."/>
            <person name="Ohtoshi R."/>
            <person name="Tomita M."/>
            <person name="Numata K."/>
            <person name="Arakawa K."/>
        </authorList>
    </citation>
    <scope>NUCLEOTIDE SEQUENCE [LARGE SCALE GENOMIC DNA]</scope>
</reference>
<dbReference type="AlphaFoldDB" id="A0A4C1TRF9"/>
<evidence type="ECO:0000313" key="2">
    <source>
        <dbReference type="EMBL" id="GBP16580.1"/>
    </source>
</evidence>
<gene>
    <name evidence="2" type="ORF">EVAR_19375_1</name>
</gene>
<evidence type="ECO:0000256" key="1">
    <source>
        <dbReference type="SAM" id="MobiDB-lite"/>
    </source>
</evidence>
<proteinExistence type="predicted"/>
<sequence>MTSDVRDGLEVESAASADDARAGRARDDRESNGSAIAVTSLVVYKKNLNKNLEFPPKRKIVATAVKRKCVYCLIIPSSLPPSLRASDQVTRVNPPRDSLDH</sequence>
<feature type="region of interest" description="Disordered" evidence="1">
    <location>
        <begin position="1"/>
        <end position="31"/>
    </location>
</feature>
<organism evidence="2 3">
    <name type="scientific">Eumeta variegata</name>
    <name type="common">Bagworm moth</name>
    <name type="synonym">Eumeta japonica</name>
    <dbReference type="NCBI Taxonomy" id="151549"/>
    <lineage>
        <taxon>Eukaryota</taxon>
        <taxon>Metazoa</taxon>
        <taxon>Ecdysozoa</taxon>
        <taxon>Arthropoda</taxon>
        <taxon>Hexapoda</taxon>
        <taxon>Insecta</taxon>
        <taxon>Pterygota</taxon>
        <taxon>Neoptera</taxon>
        <taxon>Endopterygota</taxon>
        <taxon>Lepidoptera</taxon>
        <taxon>Glossata</taxon>
        <taxon>Ditrysia</taxon>
        <taxon>Tineoidea</taxon>
        <taxon>Psychidae</taxon>
        <taxon>Oiketicinae</taxon>
        <taxon>Eumeta</taxon>
    </lineage>
</organism>
<accession>A0A4C1TRF9</accession>
<evidence type="ECO:0000313" key="3">
    <source>
        <dbReference type="Proteomes" id="UP000299102"/>
    </source>
</evidence>
<dbReference type="EMBL" id="BGZK01000080">
    <property type="protein sequence ID" value="GBP16580.1"/>
    <property type="molecule type" value="Genomic_DNA"/>
</dbReference>
<protein>
    <submittedName>
        <fullName evidence="2">Uncharacterized protein</fullName>
    </submittedName>
</protein>
<name>A0A4C1TRF9_EUMVA</name>
<feature type="compositionally biased region" description="Basic and acidic residues" evidence="1">
    <location>
        <begin position="18"/>
        <end position="31"/>
    </location>
</feature>
<comment type="caution">
    <text evidence="2">The sequence shown here is derived from an EMBL/GenBank/DDBJ whole genome shotgun (WGS) entry which is preliminary data.</text>
</comment>
<feature type="region of interest" description="Disordered" evidence="1">
    <location>
        <begin position="79"/>
        <end position="101"/>
    </location>
</feature>
<dbReference type="Proteomes" id="UP000299102">
    <property type="component" value="Unassembled WGS sequence"/>
</dbReference>